<evidence type="ECO:0000313" key="10">
    <source>
        <dbReference type="Proteomes" id="UP000052052"/>
    </source>
</evidence>
<keyword evidence="10" id="KW-1185">Reference proteome</keyword>
<evidence type="ECO:0000256" key="3">
    <source>
        <dbReference type="ARBA" id="ARBA00004961"/>
    </source>
</evidence>
<dbReference type="GO" id="GO:0006098">
    <property type="term" value="P:pentose-phosphate shunt"/>
    <property type="evidence" value="ECO:0007669"/>
    <property type="project" value="UniProtKB-UniPathway"/>
</dbReference>
<dbReference type="InterPro" id="IPR039104">
    <property type="entry name" value="6PGL"/>
</dbReference>
<dbReference type="InterPro" id="IPR037171">
    <property type="entry name" value="NagB/RpiA_transferase-like"/>
</dbReference>
<evidence type="ECO:0000256" key="5">
    <source>
        <dbReference type="ARBA" id="ARBA00013198"/>
    </source>
</evidence>
<feature type="domain" description="Glucosamine/galactosamine-6-phosphate isomerase" evidence="8">
    <location>
        <begin position="8"/>
        <end position="215"/>
    </location>
</feature>
<dbReference type="CDD" id="cd01400">
    <property type="entry name" value="6PGL"/>
    <property type="match status" value="1"/>
</dbReference>
<dbReference type="Proteomes" id="UP000052052">
    <property type="component" value="Unassembled WGS sequence"/>
</dbReference>
<dbReference type="OrthoDB" id="9810967at2"/>
<dbReference type="EMBL" id="LDJL01000001">
    <property type="protein sequence ID" value="KRG72139.1"/>
    <property type="molecule type" value="Genomic_DNA"/>
</dbReference>
<comment type="similarity">
    <text evidence="4 7">Belongs to the glucosamine/galactosamine-6-phosphate isomerase family. 6-phosphogluconolactonase subfamily.</text>
</comment>
<comment type="caution">
    <text evidence="9">The sequence shown here is derived from an EMBL/GenBank/DDBJ whole genome shotgun (WGS) entry which is preliminary data.</text>
</comment>
<evidence type="ECO:0000259" key="8">
    <source>
        <dbReference type="Pfam" id="PF01182"/>
    </source>
</evidence>
<dbReference type="Gene3D" id="3.40.50.1360">
    <property type="match status" value="1"/>
</dbReference>
<dbReference type="PANTHER" id="PTHR11054">
    <property type="entry name" value="6-PHOSPHOGLUCONOLACTONASE"/>
    <property type="match status" value="1"/>
</dbReference>
<evidence type="ECO:0000256" key="4">
    <source>
        <dbReference type="ARBA" id="ARBA00010662"/>
    </source>
</evidence>
<reference evidence="9 10" key="1">
    <citation type="submission" date="2015-05" db="EMBL/GenBank/DDBJ databases">
        <title>Genome sequencing and analysis of members of genus Stenotrophomonas.</title>
        <authorList>
            <person name="Patil P.P."/>
            <person name="Midha S."/>
            <person name="Patil P.B."/>
        </authorList>
    </citation>
    <scope>NUCLEOTIDE SEQUENCE [LARGE SCALE GENOMIC DNA]</scope>
    <source>
        <strain evidence="9 10">DSM 21858</strain>
    </source>
</reference>
<evidence type="ECO:0000256" key="7">
    <source>
        <dbReference type="RuleBase" id="RU365095"/>
    </source>
</evidence>
<dbReference type="EC" id="3.1.1.31" evidence="5 7"/>
<gene>
    <name evidence="7" type="primary">pgl</name>
    <name evidence="9" type="ORF">ABB29_01195</name>
</gene>
<evidence type="ECO:0000256" key="6">
    <source>
        <dbReference type="ARBA" id="ARBA00020337"/>
    </source>
</evidence>
<comment type="catalytic activity">
    <reaction evidence="1 7">
        <text>6-phospho-D-glucono-1,5-lactone + H2O = 6-phospho-D-gluconate + H(+)</text>
        <dbReference type="Rhea" id="RHEA:12556"/>
        <dbReference type="ChEBI" id="CHEBI:15377"/>
        <dbReference type="ChEBI" id="CHEBI:15378"/>
        <dbReference type="ChEBI" id="CHEBI:57955"/>
        <dbReference type="ChEBI" id="CHEBI:58759"/>
        <dbReference type="EC" id="3.1.1.31"/>
    </reaction>
</comment>
<dbReference type="UniPathway" id="UPA00115">
    <property type="reaction ID" value="UER00409"/>
</dbReference>
<organism evidence="9 10">
    <name type="scientific">Pseudoxanthomonas dokdonensis</name>
    <dbReference type="NCBI Taxonomy" id="344882"/>
    <lineage>
        <taxon>Bacteria</taxon>
        <taxon>Pseudomonadati</taxon>
        <taxon>Pseudomonadota</taxon>
        <taxon>Gammaproteobacteria</taxon>
        <taxon>Lysobacterales</taxon>
        <taxon>Lysobacteraceae</taxon>
        <taxon>Pseudoxanthomonas</taxon>
    </lineage>
</organism>
<dbReference type="NCBIfam" id="TIGR01198">
    <property type="entry name" value="pgl"/>
    <property type="match status" value="1"/>
</dbReference>
<dbReference type="Pfam" id="PF01182">
    <property type="entry name" value="Glucosamine_iso"/>
    <property type="match status" value="1"/>
</dbReference>
<keyword evidence="7" id="KW-0378">Hydrolase</keyword>
<dbReference type="AlphaFoldDB" id="A0A0R0CRW0"/>
<sequence length="228" mass="23932">MQRHDFENADQLAQALARQVAADLRAALDARGQACVALSGGTTPLRFLQALSQQPLDWSRLQVTLVDERWVPAEHPRSNAGLIRQHLLQGPAAAATLLPLYRPVGQPEDALTAVAASLPPRLDVAVLGMGTDGHTASFFPGGDHLAEALDPASTATLLPMRAEGAGEPRITLTLPVLLTAGHLYLHIEGAQKQAVLAAAATGEGAGADYPIRQVLACLPAPLATFWCA</sequence>
<dbReference type="InterPro" id="IPR005900">
    <property type="entry name" value="6-phosphogluconolactonase_DevB"/>
</dbReference>
<dbReference type="STRING" id="344882.ABB29_01195"/>
<accession>A0A0R0CRW0</accession>
<dbReference type="SUPFAM" id="SSF100950">
    <property type="entry name" value="NagB/RpiA/CoA transferase-like"/>
    <property type="match status" value="1"/>
</dbReference>
<comment type="pathway">
    <text evidence="3 7">Carbohydrate degradation; pentose phosphate pathway; D-ribulose 5-phosphate from D-glucose 6-phosphate (oxidative stage): step 2/3.</text>
</comment>
<dbReference type="PANTHER" id="PTHR11054:SF0">
    <property type="entry name" value="6-PHOSPHOGLUCONOLACTONASE"/>
    <property type="match status" value="1"/>
</dbReference>
<dbReference type="PATRIC" id="fig|344882.3.peg.248"/>
<name>A0A0R0CRW0_9GAMM</name>
<proteinExistence type="inferred from homology"/>
<dbReference type="InterPro" id="IPR006148">
    <property type="entry name" value="Glc/Gal-6P_isomerase"/>
</dbReference>
<comment type="function">
    <text evidence="2 7">Hydrolysis of 6-phosphogluconolactone to 6-phosphogluconate.</text>
</comment>
<evidence type="ECO:0000313" key="9">
    <source>
        <dbReference type="EMBL" id="KRG72139.1"/>
    </source>
</evidence>
<dbReference type="GO" id="GO:0017057">
    <property type="term" value="F:6-phosphogluconolactonase activity"/>
    <property type="evidence" value="ECO:0007669"/>
    <property type="project" value="UniProtKB-UniRule"/>
</dbReference>
<evidence type="ECO:0000256" key="1">
    <source>
        <dbReference type="ARBA" id="ARBA00000832"/>
    </source>
</evidence>
<dbReference type="GO" id="GO:0005975">
    <property type="term" value="P:carbohydrate metabolic process"/>
    <property type="evidence" value="ECO:0007669"/>
    <property type="project" value="UniProtKB-UniRule"/>
</dbReference>
<evidence type="ECO:0000256" key="2">
    <source>
        <dbReference type="ARBA" id="ARBA00002681"/>
    </source>
</evidence>
<protein>
    <recommendedName>
        <fullName evidence="6 7">6-phosphogluconolactonase</fullName>
        <shortName evidence="7">6PGL</shortName>
        <ecNumber evidence="5 7">3.1.1.31</ecNumber>
    </recommendedName>
</protein>